<dbReference type="EMBL" id="QKMR01000001">
    <property type="protein sequence ID" value="PYG90152.1"/>
    <property type="molecule type" value="Genomic_DNA"/>
</dbReference>
<keyword evidence="2" id="KW-0378">Hydrolase</keyword>
<dbReference type="PROSITE" id="PS51192">
    <property type="entry name" value="HELICASE_ATP_BIND_1"/>
    <property type="match status" value="1"/>
</dbReference>
<keyword evidence="2" id="KW-0347">Helicase</keyword>
<evidence type="ECO:0000259" key="1">
    <source>
        <dbReference type="PROSITE" id="PS51192"/>
    </source>
</evidence>
<name>A0A318YC01_9FIRM</name>
<keyword evidence="2" id="KW-0067">ATP-binding</keyword>
<dbReference type="AlphaFoldDB" id="A0A318YC01"/>
<evidence type="ECO:0000313" key="2">
    <source>
        <dbReference type="EMBL" id="PYG90152.1"/>
    </source>
</evidence>
<dbReference type="OrthoDB" id="9760715at2"/>
<dbReference type="Pfam" id="PF00176">
    <property type="entry name" value="SNF2-rel_dom"/>
    <property type="match status" value="1"/>
</dbReference>
<reference evidence="2 3" key="1">
    <citation type="submission" date="2018-06" db="EMBL/GenBank/DDBJ databases">
        <title>Genomic Encyclopedia of Type Strains, Phase I: the one thousand microbial genomes (KMG-I) project.</title>
        <authorList>
            <person name="Kyrpides N."/>
        </authorList>
    </citation>
    <scope>NUCLEOTIDE SEQUENCE [LARGE SCALE GENOMIC DNA]</scope>
    <source>
        <strain evidence="2 3">DSM 19573</strain>
    </source>
</reference>
<dbReference type="Gene3D" id="3.40.50.10810">
    <property type="entry name" value="Tandem AAA-ATPase domain"/>
    <property type="match status" value="1"/>
</dbReference>
<dbReference type="SMART" id="SM00487">
    <property type="entry name" value="DEXDc"/>
    <property type="match status" value="1"/>
</dbReference>
<dbReference type="InterPro" id="IPR038718">
    <property type="entry name" value="SNF2-like_sf"/>
</dbReference>
<keyword evidence="2" id="KW-0547">Nucleotide-binding</keyword>
<dbReference type="GO" id="GO:0005524">
    <property type="term" value="F:ATP binding"/>
    <property type="evidence" value="ECO:0007669"/>
    <property type="project" value="InterPro"/>
</dbReference>
<sequence length="459" mass="52260">MKYIPHAYQRYCINRLLTDQALGLFLDMGLGKTVITLTAVNDLKYNRFVVSKVLVIAPKKVAEATWSKEAAKWDHLKLLRVIPVLGTLKKRIKALNTPADIYVINRENVSWLVDYYRNSWPFDMVIADEFSSFKNPQAKRFKSLTWVRKHINRFVGLTGTPAPNGLMDLWAQVYLLDEGERLGKKITHFRERYFDPDQRDRDHVFSYMPKPGAEEVIQQLLGDICVSMKAEDYLELPDCISVTVHVALDDKAKAAYKKLESEMLLEVDETTIDAGTAAVLTNKLLQLCNGAVYDQNKEPIEIHNCKIEAFMELVEGLNGQPALVFYNFKHDLIRIKKALVKSGLRVRELKTPQEETDWNNRQIDILLAHPASAAYGLNLQDGGNHVIWFGFNWSLELYQQANKRLHRQGQTQKVIIHHLAVEGGVDEDVMAALEDKGATQDRLMSALRARIEKAKAGGD</sequence>
<keyword evidence="3" id="KW-1185">Reference proteome</keyword>
<dbReference type="Gene3D" id="3.40.50.300">
    <property type="entry name" value="P-loop containing nucleotide triphosphate hydrolases"/>
    <property type="match status" value="1"/>
</dbReference>
<dbReference type="Pfam" id="PF00271">
    <property type="entry name" value="Helicase_C"/>
    <property type="match status" value="1"/>
</dbReference>
<accession>A0A318YC01</accession>
<dbReference type="GO" id="GO:0004386">
    <property type="term" value="F:helicase activity"/>
    <property type="evidence" value="ECO:0007669"/>
    <property type="project" value="UniProtKB-KW"/>
</dbReference>
<dbReference type="InterPro" id="IPR000330">
    <property type="entry name" value="SNF2_N"/>
</dbReference>
<proteinExistence type="predicted"/>
<comment type="caution">
    <text evidence="2">The sequence shown here is derived from an EMBL/GenBank/DDBJ whole genome shotgun (WGS) entry which is preliminary data.</text>
</comment>
<dbReference type="SUPFAM" id="SSF52540">
    <property type="entry name" value="P-loop containing nucleoside triphosphate hydrolases"/>
    <property type="match status" value="2"/>
</dbReference>
<gene>
    <name evidence="2" type="ORF">LY28_00032</name>
</gene>
<organism evidence="2 3">
    <name type="scientific">Ruminiclostridium sufflavum DSM 19573</name>
    <dbReference type="NCBI Taxonomy" id="1121337"/>
    <lineage>
        <taxon>Bacteria</taxon>
        <taxon>Bacillati</taxon>
        <taxon>Bacillota</taxon>
        <taxon>Clostridia</taxon>
        <taxon>Eubacteriales</taxon>
        <taxon>Oscillospiraceae</taxon>
        <taxon>Ruminiclostridium</taxon>
    </lineage>
</organism>
<dbReference type="InterPro" id="IPR027417">
    <property type="entry name" value="P-loop_NTPase"/>
</dbReference>
<feature type="domain" description="Helicase ATP-binding" evidence="1">
    <location>
        <begin position="13"/>
        <end position="179"/>
    </location>
</feature>
<protein>
    <submittedName>
        <fullName evidence="2">Helicase-like protein</fullName>
    </submittedName>
</protein>
<dbReference type="InterPro" id="IPR014001">
    <property type="entry name" value="Helicase_ATP-bd"/>
</dbReference>
<evidence type="ECO:0000313" key="3">
    <source>
        <dbReference type="Proteomes" id="UP000248132"/>
    </source>
</evidence>
<dbReference type="InterPro" id="IPR001650">
    <property type="entry name" value="Helicase_C-like"/>
</dbReference>
<dbReference type="Proteomes" id="UP000248132">
    <property type="component" value="Unassembled WGS sequence"/>
</dbReference>
<dbReference type="PANTHER" id="PTHR10799">
    <property type="entry name" value="SNF2/RAD54 HELICASE FAMILY"/>
    <property type="match status" value="1"/>
</dbReference>
<dbReference type="RefSeq" id="WP_110460141.1">
    <property type="nucleotide sequence ID" value="NZ_QKMR01000001.1"/>
</dbReference>